<dbReference type="EMBL" id="MTYJ01000203">
    <property type="protein sequence ID" value="OWA50795.1"/>
    <property type="molecule type" value="Genomic_DNA"/>
</dbReference>
<dbReference type="GO" id="GO:0030198">
    <property type="term" value="P:extracellular matrix organization"/>
    <property type="evidence" value="ECO:0007669"/>
    <property type="project" value="TreeGrafter"/>
</dbReference>
<evidence type="ECO:0000256" key="5">
    <source>
        <dbReference type="ARBA" id="ARBA00022801"/>
    </source>
</evidence>
<feature type="binding site" evidence="9">
    <location>
        <position position="200"/>
    </location>
    <ligand>
        <name>Ca(2+)</name>
        <dbReference type="ChEBI" id="CHEBI:29108"/>
        <label>3</label>
    </ligand>
</feature>
<evidence type="ECO:0000256" key="10">
    <source>
        <dbReference type="SAM" id="MobiDB-lite"/>
    </source>
</evidence>
<feature type="signal peptide" evidence="11">
    <location>
        <begin position="1"/>
        <end position="19"/>
    </location>
</feature>
<keyword evidence="2" id="KW-0645">Protease</keyword>
<feature type="binding site" evidence="9">
    <location>
        <position position="170"/>
    </location>
    <ligand>
        <name>Zn(2+)</name>
        <dbReference type="ChEBI" id="CHEBI:29105"/>
        <label>1</label>
    </ligand>
</feature>
<dbReference type="GO" id="GO:0006508">
    <property type="term" value="P:proteolysis"/>
    <property type="evidence" value="ECO:0007669"/>
    <property type="project" value="UniProtKB-KW"/>
</dbReference>
<dbReference type="SUPFAM" id="SSF47090">
    <property type="entry name" value="PGBD-like"/>
    <property type="match status" value="1"/>
</dbReference>
<keyword evidence="14" id="KW-1185">Reference proteome</keyword>
<feature type="binding site" evidence="9">
    <location>
        <position position="195"/>
    </location>
    <ligand>
        <name>Zn(2+)</name>
        <dbReference type="ChEBI" id="CHEBI:29105"/>
        <label>1</label>
    </ligand>
</feature>
<dbReference type="CDD" id="cd04278">
    <property type="entry name" value="ZnMc_MMP"/>
    <property type="match status" value="1"/>
</dbReference>
<dbReference type="InterPro" id="IPR033739">
    <property type="entry name" value="M10A_MMP"/>
</dbReference>
<feature type="active site" evidence="8">
    <location>
        <position position="222"/>
    </location>
</feature>
<evidence type="ECO:0000256" key="3">
    <source>
        <dbReference type="ARBA" id="ARBA00022723"/>
    </source>
</evidence>
<feature type="binding site" description="in inhibited form" evidence="9">
    <location>
        <position position="90"/>
    </location>
    <ligand>
        <name>Zn(2+)</name>
        <dbReference type="ChEBI" id="CHEBI:29105"/>
        <label>2</label>
        <note>catalytic</note>
    </ligand>
</feature>
<keyword evidence="5" id="KW-0378">Hydrolase</keyword>
<evidence type="ECO:0000256" key="4">
    <source>
        <dbReference type="ARBA" id="ARBA00022729"/>
    </source>
</evidence>
<keyword evidence="9" id="KW-0106">Calcium</keyword>
<evidence type="ECO:0000256" key="11">
    <source>
        <dbReference type="SAM" id="SignalP"/>
    </source>
</evidence>
<dbReference type="InterPro" id="IPR021190">
    <property type="entry name" value="Pept_M10A"/>
</dbReference>
<sequence>MFSSLIIAVLLAHLVYIEGAPVRDPSVNIQSEVQGYLQEFGYMKPNDTAPIAPGSEVVSEALKSFQQFASLPVTGQADETTLKRMSAPRCGVTDAKMSSLQRFVLGGSKWNVRNITWAVSGYTKQLSESVVDAQIAKAWKVWSDNTNLTFSKSIKGQRPTIDILFAKGAHRDGSAFDGPRKVLAHATFPRAGTVHFDDDETWVPSGKAERDGISLFIVAAHEFGHALGLDHSKVQTALMAPFYKYSPKDDIIDRDDIAGIQAMYGQPGAKSGVVNSRRDLPEDERIATTEKASAY</sequence>
<dbReference type="GO" id="GO:0008270">
    <property type="term" value="F:zinc ion binding"/>
    <property type="evidence" value="ECO:0007669"/>
    <property type="project" value="InterPro"/>
</dbReference>
<feature type="chain" id="PRO_5040750957" evidence="11">
    <location>
        <begin position="20"/>
        <end position="295"/>
    </location>
</feature>
<name>A0A9X6RKA0_HYPEX</name>
<feature type="binding site" evidence="9">
    <location>
        <position position="221"/>
    </location>
    <ligand>
        <name>Zn(2+)</name>
        <dbReference type="ChEBI" id="CHEBI:29105"/>
        <label>2</label>
        <note>catalytic</note>
    </ligand>
</feature>
<feature type="binding site" evidence="9">
    <location>
        <position position="178"/>
    </location>
    <ligand>
        <name>Ca(2+)</name>
        <dbReference type="ChEBI" id="CHEBI:29108"/>
        <label>3</label>
    </ligand>
</feature>
<evidence type="ECO:0000313" key="13">
    <source>
        <dbReference type="EMBL" id="OWA50795.1"/>
    </source>
</evidence>
<dbReference type="InterPro" id="IPR002477">
    <property type="entry name" value="Peptidoglycan-bd-like"/>
</dbReference>
<keyword evidence="6 9" id="KW-0862">Zinc</keyword>
<gene>
    <name evidence="13" type="ORF">BV898_15302</name>
</gene>
<dbReference type="GO" id="GO:0004222">
    <property type="term" value="F:metalloendopeptidase activity"/>
    <property type="evidence" value="ECO:0007669"/>
    <property type="project" value="InterPro"/>
</dbReference>
<comment type="cofactor">
    <cofactor evidence="9">
        <name>Zn(2+)</name>
        <dbReference type="ChEBI" id="CHEBI:29105"/>
    </cofactor>
    <text evidence="9">Binds 2 Zn(2+) ions per subunit.</text>
</comment>
<dbReference type="SMART" id="SM00235">
    <property type="entry name" value="ZnMc"/>
    <property type="match status" value="1"/>
</dbReference>
<feature type="binding site" evidence="9">
    <location>
        <position position="200"/>
    </location>
    <ligand>
        <name>Ca(2+)</name>
        <dbReference type="ChEBI" id="CHEBI:29108"/>
        <label>1</label>
    </ligand>
</feature>
<reference evidence="14" key="1">
    <citation type="submission" date="2017-01" db="EMBL/GenBank/DDBJ databases">
        <title>Comparative genomics of anhydrobiosis in the tardigrade Hypsibius dujardini.</title>
        <authorList>
            <person name="Yoshida Y."/>
            <person name="Koutsovoulos G."/>
            <person name="Laetsch D."/>
            <person name="Stevens L."/>
            <person name="Kumar S."/>
            <person name="Horikawa D."/>
            <person name="Ishino K."/>
            <person name="Komine S."/>
            <person name="Tomita M."/>
            <person name="Blaxter M."/>
            <person name="Arakawa K."/>
        </authorList>
    </citation>
    <scope>NUCLEOTIDE SEQUENCE [LARGE SCALE GENOMIC DNA]</scope>
    <source>
        <strain evidence="14">Z151</strain>
    </source>
</reference>
<dbReference type="PRINTS" id="PR00138">
    <property type="entry name" value="MATRIXIN"/>
</dbReference>
<evidence type="ECO:0000313" key="14">
    <source>
        <dbReference type="Proteomes" id="UP000192578"/>
    </source>
</evidence>
<dbReference type="OrthoDB" id="406838at2759"/>
<dbReference type="Gene3D" id="3.40.390.10">
    <property type="entry name" value="Collagenase (Catalytic Domain)"/>
    <property type="match status" value="1"/>
</dbReference>
<feature type="binding site" evidence="9">
    <location>
        <position position="172"/>
    </location>
    <ligand>
        <name>Zn(2+)</name>
        <dbReference type="ChEBI" id="CHEBI:29105"/>
        <label>1</label>
    </ligand>
</feature>
<dbReference type="InterPro" id="IPR036365">
    <property type="entry name" value="PGBD-like_sf"/>
</dbReference>
<evidence type="ECO:0000256" key="8">
    <source>
        <dbReference type="PIRSR" id="PIRSR621190-1"/>
    </source>
</evidence>
<dbReference type="InterPro" id="IPR006026">
    <property type="entry name" value="Peptidase_Metallo"/>
</dbReference>
<keyword evidence="7" id="KW-0482">Metalloprotease</keyword>
<evidence type="ECO:0000256" key="7">
    <source>
        <dbReference type="ARBA" id="ARBA00023049"/>
    </source>
</evidence>
<evidence type="ECO:0000256" key="1">
    <source>
        <dbReference type="ARBA" id="ARBA00010370"/>
    </source>
</evidence>
<dbReference type="InterPro" id="IPR024079">
    <property type="entry name" value="MetalloPept_cat_dom_sf"/>
</dbReference>
<feature type="binding site" evidence="9">
    <location>
        <position position="185"/>
    </location>
    <ligand>
        <name>Zn(2+)</name>
        <dbReference type="ChEBI" id="CHEBI:29105"/>
        <label>1</label>
    </ligand>
</feature>
<feature type="region of interest" description="Disordered" evidence="10">
    <location>
        <begin position="271"/>
        <end position="295"/>
    </location>
</feature>
<proteinExistence type="inferred from homology"/>
<dbReference type="GO" id="GO:0005615">
    <property type="term" value="C:extracellular space"/>
    <property type="evidence" value="ECO:0007669"/>
    <property type="project" value="TreeGrafter"/>
</dbReference>
<dbReference type="Pfam" id="PF00413">
    <property type="entry name" value="Peptidase_M10"/>
    <property type="match status" value="1"/>
</dbReference>
<feature type="binding site" evidence="9">
    <location>
        <position position="197"/>
    </location>
    <ligand>
        <name>Ca(2+)</name>
        <dbReference type="ChEBI" id="CHEBI:29108"/>
        <label>3</label>
    </ligand>
</feature>
<comment type="similarity">
    <text evidence="1">Belongs to the peptidase M10A family.</text>
</comment>
<organism evidence="13 14">
    <name type="scientific">Hypsibius exemplaris</name>
    <name type="common">Freshwater tardigrade</name>
    <dbReference type="NCBI Taxonomy" id="2072580"/>
    <lineage>
        <taxon>Eukaryota</taxon>
        <taxon>Metazoa</taxon>
        <taxon>Ecdysozoa</taxon>
        <taxon>Tardigrada</taxon>
        <taxon>Eutardigrada</taxon>
        <taxon>Parachela</taxon>
        <taxon>Hypsibioidea</taxon>
        <taxon>Hypsibiidae</taxon>
        <taxon>Hypsibius</taxon>
    </lineage>
</organism>
<dbReference type="PANTHER" id="PTHR10201">
    <property type="entry name" value="MATRIX METALLOPROTEINASE"/>
    <property type="match status" value="1"/>
</dbReference>
<keyword evidence="3 9" id="KW-0479">Metal-binding</keyword>
<dbReference type="PANTHER" id="PTHR10201:SF291">
    <property type="entry name" value="MATRIX METALLOPROTEINASE 1, ISOFORM C-RELATED"/>
    <property type="match status" value="1"/>
</dbReference>
<feature type="binding site" evidence="9">
    <location>
        <position position="177"/>
    </location>
    <ligand>
        <name>Ca(2+)</name>
        <dbReference type="ChEBI" id="CHEBI:29108"/>
        <label>3</label>
    </ligand>
</feature>
<dbReference type="Pfam" id="PF01471">
    <property type="entry name" value="PG_binding_1"/>
    <property type="match status" value="1"/>
</dbReference>
<evidence type="ECO:0000256" key="2">
    <source>
        <dbReference type="ARBA" id="ARBA00022670"/>
    </source>
</evidence>
<accession>A0A9X6RKA0</accession>
<dbReference type="InterPro" id="IPR001818">
    <property type="entry name" value="Pept_M10_metallopeptidase"/>
</dbReference>
<comment type="cofactor">
    <cofactor evidence="9">
        <name>Ca(2+)</name>
        <dbReference type="ChEBI" id="CHEBI:29108"/>
    </cofactor>
    <text evidence="9">Can bind about 5 Ca(2+) ions per subunit.</text>
</comment>
<dbReference type="GO" id="GO:0030574">
    <property type="term" value="P:collagen catabolic process"/>
    <property type="evidence" value="ECO:0007669"/>
    <property type="project" value="TreeGrafter"/>
</dbReference>
<evidence type="ECO:0000256" key="9">
    <source>
        <dbReference type="PIRSR" id="PIRSR621190-2"/>
    </source>
</evidence>
<feature type="binding site" evidence="9">
    <location>
        <position position="225"/>
    </location>
    <ligand>
        <name>Zn(2+)</name>
        <dbReference type="ChEBI" id="CHEBI:29105"/>
        <label>2</label>
        <note>catalytic</note>
    </ligand>
</feature>
<comment type="caution">
    <text evidence="13">The sequence shown here is derived from an EMBL/GenBank/DDBJ whole genome shotgun (WGS) entry which is preliminary data.</text>
</comment>
<feature type="binding site" evidence="9">
    <location>
        <position position="231"/>
    </location>
    <ligand>
        <name>Zn(2+)</name>
        <dbReference type="ChEBI" id="CHEBI:29105"/>
        <label>2</label>
        <note>catalytic</note>
    </ligand>
</feature>
<dbReference type="AlphaFoldDB" id="A0A9X6RKA0"/>
<protein>
    <submittedName>
        <fullName evidence="13">Matrix metalloproteinase-28</fullName>
    </submittedName>
</protein>
<dbReference type="Proteomes" id="UP000192578">
    <property type="component" value="Unassembled WGS sequence"/>
</dbReference>
<feature type="binding site" evidence="9">
    <location>
        <position position="239"/>
    </location>
    <ligand>
        <name>Zn(2+)</name>
        <dbReference type="ChEBI" id="CHEBI:29105"/>
        <label>2</label>
        <note>catalytic</note>
    </ligand>
</feature>
<evidence type="ECO:0000256" key="6">
    <source>
        <dbReference type="ARBA" id="ARBA00022833"/>
    </source>
</evidence>
<feature type="domain" description="Peptidase metallopeptidase" evidence="12">
    <location>
        <begin position="106"/>
        <end position="266"/>
    </location>
</feature>
<feature type="binding site" evidence="9">
    <location>
        <position position="198"/>
    </location>
    <ligand>
        <name>Ca(2+)</name>
        <dbReference type="ChEBI" id="CHEBI:29108"/>
        <label>1</label>
    </ligand>
</feature>
<evidence type="ECO:0000259" key="12">
    <source>
        <dbReference type="SMART" id="SM00235"/>
    </source>
</evidence>
<feature type="compositionally biased region" description="Basic and acidic residues" evidence="10">
    <location>
        <begin position="276"/>
        <end position="288"/>
    </location>
</feature>
<dbReference type="FunFam" id="3.40.390.10:FF:000091">
    <property type="entry name" value="Matrix metalloproteinase-16-like Protein"/>
    <property type="match status" value="1"/>
</dbReference>
<keyword evidence="4 11" id="KW-0732">Signal</keyword>
<dbReference type="GO" id="GO:0031012">
    <property type="term" value="C:extracellular matrix"/>
    <property type="evidence" value="ECO:0007669"/>
    <property type="project" value="InterPro"/>
</dbReference>
<dbReference type="SUPFAM" id="SSF55486">
    <property type="entry name" value="Metalloproteases ('zincins'), catalytic domain"/>
    <property type="match status" value="1"/>
</dbReference>